<evidence type="ECO:0000256" key="2">
    <source>
        <dbReference type="ARBA" id="ARBA00012528"/>
    </source>
</evidence>
<dbReference type="Proteomes" id="UP000502657">
    <property type="component" value="Chromosome"/>
</dbReference>
<dbReference type="Pfam" id="PF13176">
    <property type="entry name" value="TPR_7"/>
    <property type="match status" value="1"/>
</dbReference>
<dbReference type="Gene3D" id="3.30.70.270">
    <property type="match status" value="1"/>
</dbReference>
<reference evidence="11 12" key="1">
    <citation type="submission" date="2019-03" db="EMBL/GenBank/DDBJ databases">
        <title>Novel transposon Tn6433 accelerates the dissemination of tet(E) in Aeromonas from aerobic biofilm under oxytetracycline stress.</title>
        <authorList>
            <person name="Shi Y."/>
            <person name="Tian Z."/>
            <person name="Zhang Y."/>
            <person name="Zhang H."/>
            <person name="Yang M."/>
        </authorList>
    </citation>
    <scope>NUCLEOTIDE SEQUENCE [LARGE SCALE GENOMIC DNA]</scope>
    <source>
        <strain evidence="9 12">R50-22</strain>
        <strain evidence="8 11">T5-8</strain>
    </source>
</reference>
<accession>A0AAE6VQD4</accession>
<evidence type="ECO:0000256" key="5">
    <source>
        <dbReference type="SAM" id="SignalP"/>
    </source>
</evidence>
<organism evidence="7 10">
    <name type="scientific">Aeromonas media</name>
    <dbReference type="NCBI Taxonomy" id="651"/>
    <lineage>
        <taxon>Bacteria</taxon>
        <taxon>Pseudomonadati</taxon>
        <taxon>Pseudomonadota</taxon>
        <taxon>Gammaproteobacteria</taxon>
        <taxon>Aeromonadales</taxon>
        <taxon>Aeromonadaceae</taxon>
        <taxon>Aeromonas</taxon>
    </lineage>
</organism>
<feature type="signal peptide" evidence="5">
    <location>
        <begin position="1"/>
        <end position="22"/>
    </location>
</feature>
<dbReference type="SMART" id="SM00267">
    <property type="entry name" value="GGDEF"/>
    <property type="match status" value="1"/>
</dbReference>
<name>A0AAE6VQD4_AERME</name>
<dbReference type="InterPro" id="IPR000160">
    <property type="entry name" value="GGDEF_dom"/>
</dbReference>
<evidence type="ECO:0000313" key="9">
    <source>
        <dbReference type="EMBL" id="QJT39165.1"/>
    </source>
</evidence>
<keyword evidence="4" id="KW-1133">Transmembrane helix</keyword>
<feature type="transmembrane region" description="Helical" evidence="4">
    <location>
        <begin position="433"/>
        <end position="452"/>
    </location>
</feature>
<evidence type="ECO:0000256" key="3">
    <source>
        <dbReference type="ARBA" id="ARBA00034247"/>
    </source>
</evidence>
<feature type="domain" description="GGDEF" evidence="6">
    <location>
        <begin position="494"/>
        <end position="626"/>
    </location>
</feature>
<dbReference type="EMBL" id="CP038444">
    <property type="protein sequence ID" value="QJT31943.1"/>
    <property type="molecule type" value="Genomic_DNA"/>
</dbReference>
<dbReference type="InterPro" id="IPR029787">
    <property type="entry name" value="Nucleotide_cyclase"/>
</dbReference>
<dbReference type="SUPFAM" id="SSF48452">
    <property type="entry name" value="TPR-like"/>
    <property type="match status" value="2"/>
</dbReference>
<comment type="catalytic activity">
    <reaction evidence="3">
        <text>2 GTP = 3',3'-c-di-GMP + 2 diphosphate</text>
        <dbReference type="Rhea" id="RHEA:24898"/>
        <dbReference type="ChEBI" id="CHEBI:33019"/>
        <dbReference type="ChEBI" id="CHEBI:37565"/>
        <dbReference type="ChEBI" id="CHEBI:58805"/>
        <dbReference type="EC" id="2.7.7.65"/>
    </reaction>
</comment>
<evidence type="ECO:0000256" key="4">
    <source>
        <dbReference type="SAM" id="Phobius"/>
    </source>
</evidence>
<gene>
    <name evidence="8" type="ORF">E4186_18405</name>
    <name evidence="9" type="ORF">E4188_12070</name>
    <name evidence="7" type="ORF">GWI30_03495</name>
</gene>
<evidence type="ECO:0000313" key="12">
    <source>
        <dbReference type="Proteomes" id="UP000502657"/>
    </source>
</evidence>
<keyword evidence="4" id="KW-0472">Membrane</keyword>
<dbReference type="SMART" id="SM00028">
    <property type="entry name" value="TPR"/>
    <property type="match status" value="6"/>
</dbReference>
<dbReference type="EMBL" id="CP038448">
    <property type="protein sequence ID" value="QJT39165.1"/>
    <property type="molecule type" value="Genomic_DNA"/>
</dbReference>
<evidence type="ECO:0000256" key="1">
    <source>
        <dbReference type="ARBA" id="ARBA00001946"/>
    </source>
</evidence>
<dbReference type="FunFam" id="3.30.70.270:FF:000001">
    <property type="entry name" value="Diguanylate cyclase domain protein"/>
    <property type="match status" value="1"/>
</dbReference>
<evidence type="ECO:0000313" key="8">
    <source>
        <dbReference type="EMBL" id="QJT31943.1"/>
    </source>
</evidence>
<dbReference type="InterPro" id="IPR043128">
    <property type="entry name" value="Rev_trsase/Diguanyl_cyclase"/>
</dbReference>
<dbReference type="SUPFAM" id="SSF55073">
    <property type="entry name" value="Nucleotide cyclase"/>
    <property type="match status" value="1"/>
</dbReference>
<dbReference type="PANTHER" id="PTHR45138">
    <property type="entry name" value="REGULATORY COMPONENTS OF SENSORY TRANSDUCTION SYSTEM"/>
    <property type="match status" value="1"/>
</dbReference>
<dbReference type="AlphaFoldDB" id="A0AAE6VQD4"/>
<sequence length="626" mass="71221">MSMKILMGCSLLLWLGVTPALAVPPRLTEPALSQELQQLEDDAPPLLAYRARVAALVAHVDAYPPEVQGRIARLQCWAQPSERDEEFLRAVQFADRALTEVRGRKDRVAESGLLACRGYHQQLLGNMDEARLDYAAALTLARRLGDERQRADILNLRGEMYSYQGELAEGLMELIDAHRRYEALGLESKGREVLARIANAYRRMGLFERAEGYFQELEHDYRTLGDVERLVDIHTQQGLLYIDTAEYDKALPLMVEAERYYEAQQQDGVLAWSRIELATILLKQGKTAQAMAKLEQAATLLHRGEGADSVTLGHWHIVMATVQDAMGKPAEALRHLDEAEPIFAREQNLRFLAWVHEVRARVLERQGRVGEALASLKAFVQTRHALDQRLREQRALQMRFEFDLARKELENQTLRAQQQLQAEKFKQLQERRYWQFLVVALLLLVMGILVIHQRGRTRKMQRLAMTDELTGIHNRRQIQAKGRKWFAQARASGKPLCVLLLDIDHFKKVNDRLGHQVGDRVLTAVAQCIEEQVRSLDRVGRNGGEEFLVLLPDTDLEEAAEVAERVRLAVSRLVIEGVPEDHPIHVSIGCAEYRTEDDNLGELIRRADEAMYGAKLAGRNRVVKAA</sequence>
<dbReference type="InterPro" id="IPR050469">
    <property type="entry name" value="Diguanylate_Cyclase"/>
</dbReference>
<dbReference type="CDD" id="cd01949">
    <property type="entry name" value="GGDEF"/>
    <property type="match status" value="1"/>
</dbReference>
<feature type="chain" id="PRO_5044706276" description="diguanylate cyclase" evidence="5">
    <location>
        <begin position="23"/>
        <end position="626"/>
    </location>
</feature>
<evidence type="ECO:0000259" key="6">
    <source>
        <dbReference type="PROSITE" id="PS50887"/>
    </source>
</evidence>
<dbReference type="InterPro" id="IPR019734">
    <property type="entry name" value="TPR_rpt"/>
</dbReference>
<protein>
    <recommendedName>
        <fullName evidence="2">diguanylate cyclase</fullName>
        <ecNumber evidence="2">2.7.7.65</ecNumber>
    </recommendedName>
</protein>
<dbReference type="Proteomes" id="UP000502006">
    <property type="component" value="Chromosome"/>
</dbReference>
<dbReference type="Gene3D" id="1.25.40.10">
    <property type="entry name" value="Tetratricopeptide repeat domain"/>
    <property type="match status" value="2"/>
</dbReference>
<evidence type="ECO:0000313" key="11">
    <source>
        <dbReference type="Proteomes" id="UP000502006"/>
    </source>
</evidence>
<dbReference type="Proteomes" id="UP000463871">
    <property type="component" value="Chromosome"/>
</dbReference>
<dbReference type="NCBIfam" id="TIGR00254">
    <property type="entry name" value="GGDEF"/>
    <property type="match status" value="1"/>
</dbReference>
<proteinExistence type="predicted"/>
<dbReference type="GO" id="GO:0052621">
    <property type="term" value="F:diguanylate cyclase activity"/>
    <property type="evidence" value="ECO:0007669"/>
    <property type="project" value="UniProtKB-EC"/>
</dbReference>
<dbReference type="InterPro" id="IPR011990">
    <property type="entry name" value="TPR-like_helical_dom_sf"/>
</dbReference>
<dbReference type="EC" id="2.7.7.65" evidence="2"/>
<dbReference type="Pfam" id="PF00990">
    <property type="entry name" value="GGDEF"/>
    <property type="match status" value="1"/>
</dbReference>
<evidence type="ECO:0000313" key="7">
    <source>
        <dbReference type="EMBL" id="QHQ53269.1"/>
    </source>
</evidence>
<comment type="cofactor">
    <cofactor evidence="1">
        <name>Mg(2+)</name>
        <dbReference type="ChEBI" id="CHEBI:18420"/>
    </cofactor>
</comment>
<dbReference type="PANTHER" id="PTHR45138:SF9">
    <property type="entry name" value="DIGUANYLATE CYCLASE DGCM-RELATED"/>
    <property type="match status" value="1"/>
</dbReference>
<dbReference type="EMBL" id="CP047962">
    <property type="protein sequence ID" value="QHQ53269.1"/>
    <property type="molecule type" value="Genomic_DNA"/>
</dbReference>
<keyword evidence="5" id="KW-0732">Signal</keyword>
<evidence type="ECO:0000313" key="10">
    <source>
        <dbReference type="Proteomes" id="UP000463871"/>
    </source>
</evidence>
<keyword evidence="12" id="KW-1185">Reference proteome</keyword>
<reference evidence="7 10" key="2">
    <citation type="submission" date="2020-01" db="EMBL/GenBank/DDBJ databases">
        <title>Complete genome of Aeromonas media MC64.</title>
        <authorList>
            <person name="Cao G."/>
            <person name="Fu J."/>
            <person name="Zhong C."/>
        </authorList>
    </citation>
    <scope>NUCLEOTIDE SEQUENCE [LARGE SCALE GENOMIC DNA]</scope>
    <source>
        <strain evidence="7 10">MC64</strain>
    </source>
</reference>
<dbReference type="PROSITE" id="PS50887">
    <property type="entry name" value="GGDEF"/>
    <property type="match status" value="1"/>
</dbReference>
<keyword evidence="4" id="KW-0812">Transmembrane</keyword>